<dbReference type="SUPFAM" id="SSF56801">
    <property type="entry name" value="Acetyl-CoA synthetase-like"/>
    <property type="match status" value="1"/>
</dbReference>
<feature type="domain" description="Carrier" evidence="4">
    <location>
        <begin position="12"/>
        <end position="87"/>
    </location>
</feature>
<dbReference type="SUPFAM" id="SSF47336">
    <property type="entry name" value="ACP-like"/>
    <property type="match status" value="2"/>
</dbReference>
<dbReference type="Pfam" id="PF13193">
    <property type="entry name" value="AMP-binding_C"/>
    <property type="match status" value="1"/>
</dbReference>
<dbReference type="Gene3D" id="3.40.50.12780">
    <property type="entry name" value="N-terminal domain of ligase-like"/>
    <property type="match status" value="1"/>
</dbReference>
<dbReference type="GO" id="GO:0044550">
    <property type="term" value="P:secondary metabolite biosynthetic process"/>
    <property type="evidence" value="ECO:0007669"/>
    <property type="project" value="TreeGrafter"/>
</dbReference>
<evidence type="ECO:0000313" key="6">
    <source>
        <dbReference type="Proteomes" id="UP000275401"/>
    </source>
</evidence>
<feature type="non-terminal residue" evidence="5">
    <location>
        <position position="1"/>
    </location>
</feature>
<dbReference type="Gene3D" id="1.10.1200.10">
    <property type="entry name" value="ACP-like"/>
    <property type="match status" value="2"/>
</dbReference>
<dbReference type="Proteomes" id="UP000275401">
    <property type="component" value="Unassembled WGS sequence"/>
</dbReference>
<evidence type="ECO:0000256" key="1">
    <source>
        <dbReference type="ARBA" id="ARBA00001957"/>
    </source>
</evidence>
<dbReference type="PANTHER" id="PTHR45527:SF1">
    <property type="entry name" value="FATTY ACID SYNTHASE"/>
    <property type="match status" value="1"/>
</dbReference>
<dbReference type="GO" id="GO:0017000">
    <property type="term" value="P:antibiotic biosynthetic process"/>
    <property type="evidence" value="ECO:0007669"/>
    <property type="project" value="UniProtKB-ARBA"/>
</dbReference>
<proteinExistence type="predicted"/>
<dbReference type="GO" id="GO:0008610">
    <property type="term" value="P:lipid biosynthetic process"/>
    <property type="evidence" value="ECO:0007669"/>
    <property type="project" value="UniProtKB-ARBA"/>
</dbReference>
<dbReference type="SUPFAM" id="SSF52777">
    <property type="entry name" value="CoA-dependent acyltransferases"/>
    <property type="match status" value="4"/>
</dbReference>
<dbReference type="Gene3D" id="3.30.559.30">
    <property type="entry name" value="Nonribosomal peptide synthetase, condensation domain"/>
    <property type="match status" value="2"/>
</dbReference>
<dbReference type="PANTHER" id="PTHR45527">
    <property type="entry name" value="NONRIBOSOMAL PEPTIDE SYNTHETASE"/>
    <property type="match status" value="1"/>
</dbReference>
<reference evidence="5 6" key="1">
    <citation type="submission" date="2018-11" db="EMBL/GenBank/DDBJ databases">
        <title>The Potential of Streptomyces as Biocontrol Agents against the Tomato grey mould, Botrytis cinerea (Gray mold) Frontiers in Microbiology.</title>
        <authorList>
            <person name="Li D."/>
        </authorList>
    </citation>
    <scope>NUCLEOTIDE SEQUENCE [LARGE SCALE GENOMIC DNA]</scope>
    <source>
        <strain evidence="5 6">NEAU-LD23</strain>
    </source>
</reference>
<dbReference type="GO" id="GO:0031177">
    <property type="term" value="F:phosphopantetheine binding"/>
    <property type="evidence" value="ECO:0007669"/>
    <property type="project" value="InterPro"/>
</dbReference>
<dbReference type="InterPro" id="IPR023213">
    <property type="entry name" value="CAT-like_dom_sf"/>
</dbReference>
<dbReference type="InterPro" id="IPR006162">
    <property type="entry name" value="Ppantetheine_attach_site"/>
</dbReference>
<dbReference type="Gene3D" id="3.30.559.10">
    <property type="entry name" value="Chloramphenicol acetyltransferase-like domain"/>
    <property type="match status" value="2"/>
</dbReference>
<evidence type="ECO:0000313" key="5">
    <source>
        <dbReference type="EMBL" id="RNG18236.1"/>
    </source>
</evidence>
<keyword evidence="2" id="KW-0596">Phosphopantetheine</keyword>
<dbReference type="Pfam" id="PF00501">
    <property type="entry name" value="AMP-binding"/>
    <property type="match status" value="1"/>
</dbReference>
<dbReference type="InterPro" id="IPR045851">
    <property type="entry name" value="AMP-bd_C_sf"/>
</dbReference>
<organism evidence="5 6">
    <name type="scientific">Streptomyces botrytidirepellens</name>
    <dbReference type="NCBI Taxonomy" id="2486417"/>
    <lineage>
        <taxon>Bacteria</taxon>
        <taxon>Bacillati</taxon>
        <taxon>Actinomycetota</taxon>
        <taxon>Actinomycetes</taxon>
        <taxon>Kitasatosporales</taxon>
        <taxon>Streptomycetaceae</taxon>
        <taxon>Streptomyces</taxon>
    </lineage>
</organism>
<dbReference type="InterPro" id="IPR010071">
    <property type="entry name" value="AA_adenyl_dom"/>
</dbReference>
<dbReference type="SMART" id="SM00823">
    <property type="entry name" value="PKS_PP"/>
    <property type="match status" value="2"/>
</dbReference>
<name>A0A3M8VKY5_9ACTN</name>
<keyword evidence="6" id="KW-1185">Reference proteome</keyword>
<dbReference type="Pfam" id="PF00550">
    <property type="entry name" value="PP-binding"/>
    <property type="match status" value="2"/>
</dbReference>
<dbReference type="PROSITE" id="PS50075">
    <property type="entry name" value="CARRIER"/>
    <property type="match status" value="2"/>
</dbReference>
<comment type="caution">
    <text evidence="5">The sequence shown here is derived from an EMBL/GenBank/DDBJ whole genome shotgun (WGS) entry which is preliminary data.</text>
</comment>
<dbReference type="InterPro" id="IPR000873">
    <property type="entry name" value="AMP-dep_synth/lig_dom"/>
</dbReference>
<dbReference type="NCBIfam" id="TIGR01733">
    <property type="entry name" value="AA-adenyl-dom"/>
    <property type="match status" value="1"/>
</dbReference>
<dbReference type="InterPro" id="IPR036736">
    <property type="entry name" value="ACP-like_sf"/>
</dbReference>
<dbReference type="GO" id="GO:0043041">
    <property type="term" value="P:amino acid activation for nonribosomal peptide biosynthetic process"/>
    <property type="evidence" value="ECO:0007669"/>
    <property type="project" value="TreeGrafter"/>
</dbReference>
<dbReference type="InterPro" id="IPR020806">
    <property type="entry name" value="PKS_PP-bd"/>
</dbReference>
<dbReference type="InterPro" id="IPR009081">
    <property type="entry name" value="PP-bd_ACP"/>
</dbReference>
<dbReference type="GO" id="GO:0003824">
    <property type="term" value="F:catalytic activity"/>
    <property type="evidence" value="ECO:0007669"/>
    <property type="project" value="InterPro"/>
</dbReference>
<accession>A0A3M8VKY5</accession>
<dbReference type="PROSITE" id="PS00012">
    <property type="entry name" value="PHOSPHOPANTETHEINE"/>
    <property type="match status" value="2"/>
</dbReference>
<dbReference type="CDD" id="cd05930">
    <property type="entry name" value="A_NRPS"/>
    <property type="match status" value="1"/>
</dbReference>
<dbReference type="InterPro" id="IPR001242">
    <property type="entry name" value="Condensation_dom"/>
</dbReference>
<dbReference type="EMBL" id="RIBZ01000316">
    <property type="protein sequence ID" value="RNG18236.1"/>
    <property type="molecule type" value="Genomic_DNA"/>
</dbReference>
<evidence type="ECO:0000259" key="4">
    <source>
        <dbReference type="PROSITE" id="PS50075"/>
    </source>
</evidence>
<dbReference type="Gene3D" id="3.30.300.30">
    <property type="match status" value="1"/>
</dbReference>
<evidence type="ECO:0000256" key="3">
    <source>
        <dbReference type="ARBA" id="ARBA00022553"/>
    </source>
</evidence>
<dbReference type="Pfam" id="PF00668">
    <property type="entry name" value="Condensation"/>
    <property type="match status" value="2"/>
</dbReference>
<protein>
    <submittedName>
        <fullName evidence="5">Amino acid adenylation domain-containing protein</fullName>
    </submittedName>
</protein>
<dbReference type="InterPro" id="IPR025110">
    <property type="entry name" value="AMP-bd_C"/>
</dbReference>
<evidence type="ECO:0000256" key="2">
    <source>
        <dbReference type="ARBA" id="ARBA00022450"/>
    </source>
</evidence>
<dbReference type="CDD" id="cd19531">
    <property type="entry name" value="LCL_NRPS-like"/>
    <property type="match status" value="1"/>
</dbReference>
<dbReference type="InterPro" id="IPR042099">
    <property type="entry name" value="ANL_N_sf"/>
</dbReference>
<keyword evidence="3" id="KW-0597">Phosphoprotein</keyword>
<comment type="cofactor">
    <cofactor evidence="1">
        <name>pantetheine 4'-phosphate</name>
        <dbReference type="ChEBI" id="CHEBI:47942"/>
    </cofactor>
</comment>
<feature type="domain" description="Carrier" evidence="4">
    <location>
        <begin position="1083"/>
        <end position="1157"/>
    </location>
</feature>
<gene>
    <name evidence="5" type="ORF">EEJ42_27200</name>
</gene>
<dbReference type="RefSeq" id="WP_123103901.1">
    <property type="nucleotide sequence ID" value="NZ_RIBZ01000316.1"/>
</dbReference>
<dbReference type="GO" id="GO:0005737">
    <property type="term" value="C:cytoplasm"/>
    <property type="evidence" value="ECO:0007669"/>
    <property type="project" value="TreeGrafter"/>
</dbReference>
<sequence>AAGPRPDARPAPADDDTERAVAALWSRVLSDPGVGPDSDYFALGGNSIGGITLIRQIEAHFQVRITFADLYEYRTVRQMAAVIKERRTRGEYRTDWVIAPLAAGSRVPLSYNQEQLWFLDRISPPGPLYNIPSTLRYRGPLDVHALRAALADVVAHQAVLRTRIPAEDGRPYAVFDAPVPPLHHIDVRAVSQDRREAEVTRLRTEEARAPFDLATGPLMRATLITVADDEHVLLLTWHHIVWDGASWDIFFEELAASYAARRAGRAPQLPHLPLTFGDFAAWQRDWLQGERFSEGLRFWREQLAGIEPAELPLDRPRPPVESHAGDLIEFTLPAEHAARIRQFSQEEGVSTFVTMLAAVNTLLHHWGGWRDVVVGAATSGRFNPATHPLIGYFNNVLPFRTPVDPTCTFRELVRRSARTVTGVLDHEEVPFGKIVADLKPQRDPSRHPLYTVMYTHQNAASQPRTLPELTLVPGDGLAGVAPGTSKADLTLGVYDNVDGPMSGYLEYAVDLFDPSTMHGLLSRFETLIAASLDEPDRALADLCHGAEQARPSILTTPAAQPAGPSVTQALREFAARRPHQPAVVDGDRVCDYAALDRLTDRLAARLAAAGAGTEEPVAVLAPRGMDLVTGWLGALRAGAAFVPLDPAAPAARTEEILNELGCRIVITTDPLTLPHAEGRTVLTVPPGDGSSAGPLPDPAPHPQRLAYICFTSGSTGRPHGCAITHGALDNLLTWFGAWARLETGDRVAQCFAAGFDGAVLEILGTLRHGATLHITHDTLQTPAALLRRFADERITVACMPTPLAELVLQHDEHPEDLALRALAVGGDRLRIRPNRPTPWRLLNMYGPTECAVVGTCGEVGPATDAALPDIGGPIPGTHAYVLDAGLRPCPVGEVGELYLGGAGVTRGYHGLPAATAARSVADPYVGEAGARMYRTGDLVCLNADGVLEFHGRDDRQVEIRGHRVEPAEVESTLLDHPAVTEAVVLAERTATGAQLSAHIAVETPPAPADLRAWLDQHLPGYSIPVRLTTHDRLPRTLNGKYDRAALLRTSSSAPIPPAPGSTLSYGDRKATMTSAPVHPAPAADTRTAERVIAEIWEELLGHRPVRPEDNFFDIGGDSVLSIAVAARAERAGLALTPHDVLQHPTLSDLAERALPTRATARAPEAVAPGGPIPLIPIMHAILERSADQARGFVIAETLHIDPSITADTIRAALDLLVDLHEPLRYRIRSNALGHRLECVDSEHTSLLDTRTVPHLSDDNLAAFLHGDAPDVIAGIDPARGSMLRGRYYDRGPARPGVLLLAIHHFVFDQISIVSLLEDLNAALRDPRHSALPDVPATSRRAWRSWAAHLTHIAQSDELSGEVTYWGSVLDAGRARVALAPRPETPCTETAILRRRVPADRVAQVLSASGAPGREAALAAVGCAVSRWRGAPDAYVLTVSEGLPHAYRPGNRANSLGWFTSAFPLVLPAATGQRADEALPHVAEILRAVPNDGVGYGVLRHLSPDSAATRALRALPEPEILVEHNATSHHTLNSSAAPALIGGPLALQQNALLSYLPIAIVTHVVDGELDITVAHDARVGDRRLDELADHLIDAFTELIGKA</sequence>